<proteinExistence type="predicted"/>
<sequence length="192" mass="22238">MIIYVEGTKKPQDCEAYQTERKKVKKWVREEKEKSWIEFVEKMNAAYNQNQKLFFATLRNARNEKTTTLRNMKGDTGEIIIEEEKVIEKWRQIFVNLLEGKEEETMQTLVGYNQEGIGYEQQTQEVAITEGEMIDTINKTKAGKAPRMDNITTEIIKAGKNKVMKTLVTLMNTVLNTGIAPSDWQTRIIVPI</sequence>
<dbReference type="EMBL" id="VTPC01000816">
    <property type="protein sequence ID" value="KAF2904218.1"/>
    <property type="molecule type" value="Genomic_DNA"/>
</dbReference>
<gene>
    <name evidence="1" type="ORF">ILUMI_01949</name>
</gene>
<evidence type="ECO:0000313" key="1">
    <source>
        <dbReference type="EMBL" id="KAF2904218.1"/>
    </source>
</evidence>
<protein>
    <recommendedName>
        <fullName evidence="3">Reverse transcriptase domain-containing protein</fullName>
    </recommendedName>
</protein>
<accession>A0A8K0DJ80</accession>
<evidence type="ECO:0000313" key="2">
    <source>
        <dbReference type="Proteomes" id="UP000801492"/>
    </source>
</evidence>
<evidence type="ECO:0008006" key="3">
    <source>
        <dbReference type="Google" id="ProtNLM"/>
    </source>
</evidence>
<dbReference type="AlphaFoldDB" id="A0A8K0DJ80"/>
<name>A0A8K0DJ80_IGNLU</name>
<reference evidence="1" key="1">
    <citation type="submission" date="2019-08" db="EMBL/GenBank/DDBJ databases">
        <title>The genome of the North American firefly Photinus pyralis.</title>
        <authorList>
            <consortium name="Photinus pyralis genome working group"/>
            <person name="Fallon T.R."/>
            <person name="Sander Lower S.E."/>
            <person name="Weng J.-K."/>
        </authorList>
    </citation>
    <scope>NUCLEOTIDE SEQUENCE</scope>
    <source>
        <strain evidence="1">TRF0915ILg1</strain>
        <tissue evidence="1">Whole body</tissue>
    </source>
</reference>
<dbReference type="OrthoDB" id="425681at2759"/>
<comment type="caution">
    <text evidence="1">The sequence shown here is derived from an EMBL/GenBank/DDBJ whole genome shotgun (WGS) entry which is preliminary data.</text>
</comment>
<keyword evidence="2" id="KW-1185">Reference proteome</keyword>
<dbReference type="Proteomes" id="UP000801492">
    <property type="component" value="Unassembled WGS sequence"/>
</dbReference>
<organism evidence="1 2">
    <name type="scientific">Ignelater luminosus</name>
    <name type="common">Cucubano</name>
    <name type="synonym">Pyrophorus luminosus</name>
    <dbReference type="NCBI Taxonomy" id="2038154"/>
    <lineage>
        <taxon>Eukaryota</taxon>
        <taxon>Metazoa</taxon>
        <taxon>Ecdysozoa</taxon>
        <taxon>Arthropoda</taxon>
        <taxon>Hexapoda</taxon>
        <taxon>Insecta</taxon>
        <taxon>Pterygota</taxon>
        <taxon>Neoptera</taxon>
        <taxon>Endopterygota</taxon>
        <taxon>Coleoptera</taxon>
        <taxon>Polyphaga</taxon>
        <taxon>Elateriformia</taxon>
        <taxon>Elateroidea</taxon>
        <taxon>Elateridae</taxon>
        <taxon>Agrypninae</taxon>
        <taxon>Pyrophorini</taxon>
        <taxon>Ignelater</taxon>
    </lineage>
</organism>